<evidence type="ECO:0000313" key="3">
    <source>
        <dbReference type="Proteomes" id="UP000076874"/>
    </source>
</evidence>
<dbReference type="Proteomes" id="UP000076874">
    <property type="component" value="Unassembled WGS sequence"/>
</dbReference>
<name>A0A167LX82_9HYPO</name>
<feature type="compositionally biased region" description="Low complexity" evidence="1">
    <location>
        <begin position="136"/>
        <end position="157"/>
    </location>
</feature>
<feature type="compositionally biased region" description="Polar residues" evidence="1">
    <location>
        <begin position="330"/>
        <end position="350"/>
    </location>
</feature>
<dbReference type="STRING" id="1081102.A0A167LX82"/>
<keyword evidence="3" id="KW-1185">Reference proteome</keyword>
<feature type="region of interest" description="Disordered" evidence="1">
    <location>
        <begin position="97"/>
        <end position="171"/>
    </location>
</feature>
<dbReference type="AlphaFoldDB" id="A0A167LX82"/>
<feature type="compositionally biased region" description="Polar residues" evidence="1">
    <location>
        <begin position="56"/>
        <end position="71"/>
    </location>
</feature>
<dbReference type="InterPro" id="IPR012677">
    <property type="entry name" value="Nucleotide-bd_a/b_plait_sf"/>
</dbReference>
<dbReference type="EMBL" id="AZHD01000028">
    <property type="protein sequence ID" value="OAA53629.1"/>
    <property type="molecule type" value="Genomic_DNA"/>
</dbReference>
<feature type="region of interest" description="Disordered" evidence="1">
    <location>
        <begin position="303"/>
        <end position="362"/>
    </location>
</feature>
<accession>A0A167LX82</accession>
<dbReference type="OrthoDB" id="8033832at2759"/>
<sequence length="461" mass="49540">MAPLVLHNVPDDELYTGKDGVTRPFAIVGAADERRSARLRRQAATNHGSFGRARSRQQAGSVGPSSGRTRQTGAKVTATTVMAADVVFSTWKKEQETLYEEQHQPGQTGESVGGGRTMSSGSLGTLAVEDATGPSATAQQQQQQQAQPAQQPQQTQQSSLKQKPPNQPTEIVLRGYRSPDYQYAALHRYEQIAGRICEDYPRDPPVASRRGTGDHEGTALTAAEREAVMQRAASGQHWVKVTFESAQAADAALYASPQSVLGYLVTAEPYRGASPPAEQDVAVPDPSALMEYELARHGLDGAGGSFSSYTVDSGTVTREGGRSRGGAVGSPSSSTTFSGRRNGSEGSSPGTGAAAANKVDASGAQAVPNSEFCRRIPTARRATLKSPEQALLPRESATRRFVKRLPLLHRLTGTIIGNQVPRKENGLFDWDKANLYWKLIWWLDFLFALFAGEILDANKDD</sequence>
<dbReference type="Gene3D" id="3.30.70.330">
    <property type="match status" value="1"/>
</dbReference>
<feature type="region of interest" description="Disordered" evidence="1">
    <location>
        <begin position="33"/>
        <end position="76"/>
    </location>
</feature>
<feature type="compositionally biased region" description="Polar residues" evidence="1">
    <location>
        <begin position="305"/>
        <end position="316"/>
    </location>
</feature>
<proteinExistence type="predicted"/>
<gene>
    <name evidence="2" type="ORF">SPI_09336</name>
</gene>
<protein>
    <recommendedName>
        <fullName evidence="4">Nup53p-like protein</fullName>
    </recommendedName>
</protein>
<organism evidence="2 3">
    <name type="scientific">Niveomyces insectorum RCEF 264</name>
    <dbReference type="NCBI Taxonomy" id="1081102"/>
    <lineage>
        <taxon>Eukaryota</taxon>
        <taxon>Fungi</taxon>
        <taxon>Dikarya</taxon>
        <taxon>Ascomycota</taxon>
        <taxon>Pezizomycotina</taxon>
        <taxon>Sordariomycetes</taxon>
        <taxon>Hypocreomycetidae</taxon>
        <taxon>Hypocreales</taxon>
        <taxon>Cordycipitaceae</taxon>
        <taxon>Niveomyces</taxon>
    </lineage>
</organism>
<evidence type="ECO:0000313" key="2">
    <source>
        <dbReference type="EMBL" id="OAA53629.1"/>
    </source>
</evidence>
<comment type="caution">
    <text evidence="2">The sequence shown here is derived from an EMBL/GenBank/DDBJ whole genome shotgun (WGS) entry which is preliminary data.</text>
</comment>
<evidence type="ECO:0000256" key="1">
    <source>
        <dbReference type="SAM" id="MobiDB-lite"/>
    </source>
</evidence>
<evidence type="ECO:0008006" key="4">
    <source>
        <dbReference type="Google" id="ProtNLM"/>
    </source>
</evidence>
<reference evidence="2 3" key="1">
    <citation type="journal article" date="2016" name="Genome Biol. Evol.">
        <title>Divergent and convergent evolution of fungal pathogenicity.</title>
        <authorList>
            <person name="Shang Y."/>
            <person name="Xiao G."/>
            <person name="Zheng P."/>
            <person name="Cen K."/>
            <person name="Zhan S."/>
            <person name="Wang C."/>
        </authorList>
    </citation>
    <scope>NUCLEOTIDE SEQUENCE [LARGE SCALE GENOMIC DNA]</scope>
    <source>
        <strain evidence="2 3">RCEF 264</strain>
    </source>
</reference>